<evidence type="ECO:0000259" key="1">
    <source>
        <dbReference type="PROSITE" id="PS50076"/>
    </source>
</evidence>
<accession>A0A6S6T2G2</accession>
<dbReference type="Gene3D" id="1.10.287.110">
    <property type="entry name" value="DnaJ domain"/>
    <property type="match status" value="1"/>
</dbReference>
<protein>
    <recommendedName>
        <fullName evidence="1">J domain-containing protein</fullName>
    </recommendedName>
</protein>
<dbReference type="EMBL" id="CACVAR010000221">
    <property type="protein sequence ID" value="CAA6812853.1"/>
    <property type="molecule type" value="Genomic_DNA"/>
</dbReference>
<dbReference type="AlphaFoldDB" id="A0A6S6T2G2"/>
<dbReference type="InterPro" id="IPR036869">
    <property type="entry name" value="J_dom_sf"/>
</dbReference>
<feature type="non-terminal residue" evidence="2">
    <location>
        <position position="1"/>
    </location>
</feature>
<dbReference type="SUPFAM" id="SSF46565">
    <property type="entry name" value="Chaperone J-domain"/>
    <property type="match status" value="1"/>
</dbReference>
<evidence type="ECO:0000313" key="2">
    <source>
        <dbReference type="EMBL" id="CAA6812853.1"/>
    </source>
</evidence>
<gene>
    <name evidence="2" type="ORF">HELGO_WM41988</name>
</gene>
<sequence>KGDDMNSIKKTYRSLVRQYHPDIIESQNKDESYMEEATLKTQKINQAYQLIKKTKS</sequence>
<feature type="domain" description="J" evidence="1">
    <location>
        <begin position="1"/>
        <end position="56"/>
    </location>
</feature>
<proteinExistence type="predicted"/>
<organism evidence="2">
    <name type="scientific">uncultured Sulfurovum sp</name>
    <dbReference type="NCBI Taxonomy" id="269237"/>
    <lineage>
        <taxon>Bacteria</taxon>
        <taxon>Pseudomonadati</taxon>
        <taxon>Campylobacterota</taxon>
        <taxon>Epsilonproteobacteria</taxon>
        <taxon>Campylobacterales</taxon>
        <taxon>Sulfurovaceae</taxon>
        <taxon>Sulfurovum</taxon>
        <taxon>environmental samples</taxon>
    </lineage>
</organism>
<dbReference type="Pfam" id="PF00226">
    <property type="entry name" value="DnaJ"/>
    <property type="match status" value="1"/>
</dbReference>
<dbReference type="InterPro" id="IPR001623">
    <property type="entry name" value="DnaJ_domain"/>
</dbReference>
<dbReference type="PROSITE" id="PS50076">
    <property type="entry name" value="DNAJ_2"/>
    <property type="match status" value="1"/>
</dbReference>
<name>A0A6S6T2G2_9BACT</name>
<reference evidence="2" key="1">
    <citation type="submission" date="2020-01" db="EMBL/GenBank/DDBJ databases">
        <authorList>
            <person name="Meier V. D."/>
            <person name="Meier V D."/>
        </authorList>
    </citation>
    <scope>NUCLEOTIDE SEQUENCE</scope>
    <source>
        <strain evidence="2">HLG_WM_MAG_03</strain>
    </source>
</reference>
<dbReference type="CDD" id="cd06257">
    <property type="entry name" value="DnaJ"/>
    <property type="match status" value="1"/>
</dbReference>